<keyword evidence="4" id="KW-0479">Metal-binding</keyword>
<feature type="active site" description="Proton donor" evidence="10">
    <location>
        <position position="206"/>
    </location>
</feature>
<evidence type="ECO:0000256" key="6">
    <source>
        <dbReference type="ARBA" id="ARBA00022837"/>
    </source>
</evidence>
<dbReference type="GO" id="GO:0005783">
    <property type="term" value="C:endoplasmic reticulum"/>
    <property type="evidence" value="ECO:0007669"/>
    <property type="project" value="TreeGrafter"/>
</dbReference>
<dbReference type="Proteomes" id="UP000030755">
    <property type="component" value="Unassembled WGS sequence"/>
</dbReference>
<evidence type="ECO:0000256" key="1">
    <source>
        <dbReference type="ARBA" id="ARBA00001913"/>
    </source>
</evidence>
<evidence type="ECO:0000313" key="14">
    <source>
        <dbReference type="Proteomes" id="UP000030755"/>
    </source>
</evidence>
<dbReference type="Pfam" id="PF01532">
    <property type="entry name" value="Glyco_hydro_47"/>
    <property type="match status" value="1"/>
</dbReference>
<evidence type="ECO:0000256" key="9">
    <source>
        <dbReference type="ARBA" id="ARBA00048605"/>
    </source>
</evidence>
<keyword evidence="14" id="KW-1185">Reference proteome</keyword>
<dbReference type="InterPro" id="IPR016159">
    <property type="entry name" value="Cullin_repeat-like_dom_sf"/>
</dbReference>
<evidence type="ECO:0000256" key="7">
    <source>
        <dbReference type="ARBA" id="ARBA00023157"/>
    </source>
</evidence>
<dbReference type="GO" id="GO:0016020">
    <property type="term" value="C:membrane"/>
    <property type="evidence" value="ECO:0007669"/>
    <property type="project" value="InterPro"/>
</dbReference>
<evidence type="ECO:0000256" key="11">
    <source>
        <dbReference type="PIRSR" id="PIRSR601382-3"/>
    </source>
</evidence>
<dbReference type="OrthoDB" id="8118055at2759"/>
<dbReference type="GO" id="GO:0031625">
    <property type="term" value="F:ubiquitin protein ligase binding"/>
    <property type="evidence" value="ECO:0007669"/>
    <property type="project" value="InterPro"/>
</dbReference>
<evidence type="ECO:0000256" key="3">
    <source>
        <dbReference type="ARBA" id="ARBA00007658"/>
    </source>
</evidence>
<comment type="similarity">
    <text evidence="3 12">Belongs to the glycosyl hydrolase 47 family.</text>
</comment>
<evidence type="ECO:0000313" key="13">
    <source>
        <dbReference type="EMBL" id="EPZ31503.1"/>
    </source>
</evidence>
<organism evidence="13 14">
    <name type="scientific">Rozella allomycis (strain CSF55)</name>
    <dbReference type="NCBI Taxonomy" id="988480"/>
    <lineage>
        <taxon>Eukaryota</taxon>
        <taxon>Fungi</taxon>
        <taxon>Fungi incertae sedis</taxon>
        <taxon>Cryptomycota</taxon>
        <taxon>Cryptomycota incertae sedis</taxon>
        <taxon>Rozella</taxon>
    </lineage>
</organism>
<proteinExistence type="inferred from homology"/>
<comment type="cofactor">
    <cofactor evidence="1">
        <name>Ca(2+)</name>
        <dbReference type="ChEBI" id="CHEBI:29108"/>
    </cofactor>
</comment>
<accession>A0A075ASH4</accession>
<keyword evidence="12" id="KW-0326">Glycosidase</keyword>
<dbReference type="GO" id="GO:0005975">
    <property type="term" value="P:carbohydrate metabolic process"/>
    <property type="evidence" value="ECO:0007669"/>
    <property type="project" value="InterPro"/>
</dbReference>
<dbReference type="GO" id="GO:0004571">
    <property type="term" value="F:mannosyl-oligosaccharide 1,2-alpha-mannosidase activity"/>
    <property type="evidence" value="ECO:0007669"/>
    <property type="project" value="UniProtKB-EC"/>
</dbReference>
<feature type="active site" evidence="10">
    <location>
        <position position="322"/>
    </location>
</feature>
<dbReference type="STRING" id="988480.A0A075ASH4"/>
<dbReference type="Gene3D" id="1.50.10.10">
    <property type="match status" value="1"/>
</dbReference>
<dbReference type="SUPFAM" id="SSF55729">
    <property type="entry name" value="Acyl-CoA N-acyltransferases (Nat)"/>
    <property type="match status" value="1"/>
</dbReference>
<evidence type="ECO:0000256" key="5">
    <source>
        <dbReference type="ARBA" id="ARBA00022801"/>
    </source>
</evidence>
<reference evidence="13 14" key="1">
    <citation type="journal article" date="2013" name="Curr. Biol.">
        <title>Shared signatures of parasitism and phylogenomics unite Cryptomycota and microsporidia.</title>
        <authorList>
            <person name="James T.Y."/>
            <person name="Pelin A."/>
            <person name="Bonen L."/>
            <person name="Ahrendt S."/>
            <person name="Sain D."/>
            <person name="Corradi N."/>
            <person name="Stajich J.E."/>
        </authorList>
    </citation>
    <scope>NUCLEOTIDE SEQUENCE [LARGE SCALE GENOMIC DNA]</scope>
    <source>
        <strain evidence="13 14">CSF55</strain>
    </source>
</reference>
<dbReference type="InterPro" id="IPR036026">
    <property type="entry name" value="Seven-hairpin_glycosidases"/>
</dbReference>
<dbReference type="GO" id="GO:0036503">
    <property type="term" value="P:ERAD pathway"/>
    <property type="evidence" value="ECO:0007669"/>
    <property type="project" value="UniProtKB-ARBA"/>
</dbReference>
<evidence type="ECO:0000256" key="8">
    <source>
        <dbReference type="ARBA" id="ARBA00047669"/>
    </source>
</evidence>
<feature type="active site" evidence="10">
    <location>
        <position position="465"/>
    </location>
</feature>
<sequence length="659" mass="76443">MGLGQRLLKVIDIPYWNQCLLSALYSISPNASVQLDVLPSNEIAIELYKAHDFVVHSFNKDYYTINGVNYDSIKMIRDFQTSPIHDSEFLKLPFQCYLVGDCLEEEVCELPSKKAESDNFGGANRKDMVKRSFEHAWNSYKEYAFGFDHLHPLTQKGDDWFGLGLTIIDSLDTMHIMGLHDEVAYCENWIVEHLNYDNNYDVNLFETTIRVLGSLLSMHHLTGKKLYLDKAVDLADRLLSAWNGDANIPLATIHLKDRVGVRSTFDGGESSTSEVSTLQIEFRYLSYLTGNKTYQEKVDKTMQVLLDLEKMDGLVPIFIRGDSYYEYLIKQFLQTSQTEKHFSQEFKTAWNGIKKHLLKETTKGQSYIGELPFGKYSQAVHPKMDHLVCFLPGSLALSLTLGRRFSEVSLSAEELEDFEIAERLLQTCYEMYEMTETGLAPEIVYFTNEDMYIQPADRHCLLRPETVESLWIMYQITRNEKYREMGWKIFTAIEKFARHEVGYTSIDDVTKLPPPRRDNMESFFLAETLKYFDIYTICSQVKISEALAAQGVNIYGEEVYRSLEELMKKHLKGIKEKLENLMDVELLREYGEQWRLLIRVSKVVSNMFSYINRYWVSRQIGEKAEDVFLISTMIVVLWRKEVFEPMKTPKWGGSKFGFG</sequence>
<dbReference type="GO" id="GO:0005509">
    <property type="term" value="F:calcium ion binding"/>
    <property type="evidence" value="ECO:0007669"/>
    <property type="project" value="InterPro"/>
</dbReference>
<dbReference type="InterPro" id="IPR050749">
    <property type="entry name" value="Glycosyl_Hydrolase_47"/>
</dbReference>
<evidence type="ECO:0000256" key="10">
    <source>
        <dbReference type="PIRSR" id="PIRSR601382-1"/>
    </source>
</evidence>
<protein>
    <recommendedName>
        <fullName evidence="12">alpha-1,2-Mannosidase</fullName>
        <ecNumber evidence="12">3.2.1.-</ecNumber>
    </recommendedName>
</protein>
<comment type="pathway">
    <text evidence="2">Protein modification; protein glycosylation.</text>
</comment>
<evidence type="ECO:0000256" key="4">
    <source>
        <dbReference type="ARBA" id="ARBA00022723"/>
    </source>
</evidence>
<dbReference type="InterPro" id="IPR016181">
    <property type="entry name" value="Acyl_CoA_acyltransferase"/>
</dbReference>
<gene>
    <name evidence="13" type="ORF">O9G_005340</name>
</gene>
<evidence type="ECO:0000256" key="12">
    <source>
        <dbReference type="RuleBase" id="RU361193"/>
    </source>
</evidence>
<comment type="catalytic activity">
    <reaction evidence="9">
        <text>N(4)-(alpha-D-Man-(1-&gt;2)-alpha-D-Man-(1-&gt;2)-alpha-D-Man-(1-&gt;3)-[alpha-D-Man-(1-&gt;2)-alpha-D-Man-(1-&gt;3)-[alpha-D-Man-(1-&gt;2)-alpha-D-Man-(1-&gt;6)]-alpha-D-Man-(1-&gt;6)]-beta-D-Man-(1-&gt;4)-beta-D-GlcNAc-(1-&gt;4)-beta-D-GlcNAc)-L-asparaginyl-[protein] (N-glucan mannose isomer 9A1,2,3B1,2,3) + 4 H2O = N(4)-(alpha-D-Man-(1-&gt;3)-[alpha-D-Man-(1-&gt;3)-[alpha-D-Man-(1-&gt;6)]-alpha-D-Man-(1-&gt;6)]-beta-D-Man-(1-&gt;4)-beta-D-GlcNAc-(1-&gt;4)-beta-D-GlcNAc)-L-asparaginyl-[protein] (N-glucan mannose isomer 5A1,2) + 4 beta-D-mannose</text>
        <dbReference type="Rhea" id="RHEA:56008"/>
        <dbReference type="Rhea" id="RHEA-COMP:14356"/>
        <dbReference type="Rhea" id="RHEA-COMP:14367"/>
        <dbReference type="ChEBI" id="CHEBI:15377"/>
        <dbReference type="ChEBI" id="CHEBI:28563"/>
        <dbReference type="ChEBI" id="CHEBI:59087"/>
        <dbReference type="ChEBI" id="CHEBI:139493"/>
        <dbReference type="EC" id="3.2.1.113"/>
    </reaction>
</comment>
<dbReference type="PRINTS" id="PR00747">
    <property type="entry name" value="GLYHDRLASE47"/>
</dbReference>
<feature type="active site" description="Proton donor" evidence="10">
    <location>
        <position position="442"/>
    </location>
</feature>
<comment type="catalytic activity">
    <reaction evidence="8">
        <text>N(4)-(alpha-D-Man-(1-&gt;2)-alpha-D-Man-(1-&gt;2)-alpha-D-Man-(1-&gt;3)-[alpha-D-Man-(1-&gt;3)-[alpha-D-Man-(1-&gt;2)-alpha-D-Man-(1-&gt;6)]-alpha-D-Man-(1-&gt;6)]-beta-D-Man-(1-&gt;4)-beta-D-GlcNAc-(1-&gt;4)-beta-D-GlcNAc)-L-asparaginyl-[protein] (N-glucan mannose isomer 8A1,2,3B1,3) + 3 H2O = N(4)-(alpha-D-Man-(1-&gt;3)-[alpha-D-Man-(1-&gt;3)-[alpha-D-Man-(1-&gt;6)]-alpha-D-Man-(1-&gt;6)]-beta-D-Man-(1-&gt;4)-beta-D-GlcNAc-(1-&gt;4)-beta-D-GlcNAc)-L-asparaginyl-[protein] (N-glucan mannose isomer 5A1,2) + 3 beta-D-mannose</text>
        <dbReference type="Rhea" id="RHEA:56028"/>
        <dbReference type="Rhea" id="RHEA-COMP:14358"/>
        <dbReference type="Rhea" id="RHEA-COMP:14367"/>
        <dbReference type="ChEBI" id="CHEBI:15377"/>
        <dbReference type="ChEBI" id="CHEBI:28563"/>
        <dbReference type="ChEBI" id="CHEBI:59087"/>
        <dbReference type="ChEBI" id="CHEBI:60628"/>
        <dbReference type="EC" id="3.2.1.113"/>
    </reaction>
</comment>
<name>A0A075ASH4_ROZAC</name>
<dbReference type="AlphaFoldDB" id="A0A075ASH4"/>
<dbReference type="PANTHER" id="PTHR11742:SF55">
    <property type="entry name" value="ENDOPLASMIC RETICULUM MANNOSYL-OLIGOSACCHARIDE 1,2-ALPHA-MANNOSIDASE"/>
    <property type="match status" value="1"/>
</dbReference>
<dbReference type="InterPro" id="IPR001382">
    <property type="entry name" value="Glyco_hydro_47"/>
</dbReference>
<keyword evidence="7 11" id="KW-1015">Disulfide bond</keyword>
<dbReference type="EMBL" id="KE561213">
    <property type="protein sequence ID" value="EPZ31503.1"/>
    <property type="molecule type" value="Genomic_DNA"/>
</dbReference>
<dbReference type="InterPro" id="IPR012341">
    <property type="entry name" value="6hp_glycosidase-like_sf"/>
</dbReference>
<keyword evidence="5 12" id="KW-0378">Hydrolase</keyword>
<dbReference type="SUPFAM" id="SSF48225">
    <property type="entry name" value="Seven-hairpin glycosidases"/>
    <property type="match status" value="1"/>
</dbReference>
<dbReference type="GO" id="GO:0006511">
    <property type="term" value="P:ubiquitin-dependent protein catabolic process"/>
    <property type="evidence" value="ECO:0007669"/>
    <property type="project" value="InterPro"/>
</dbReference>
<keyword evidence="6" id="KW-0106">Calcium</keyword>
<dbReference type="Gene3D" id="3.40.630.30">
    <property type="match status" value="1"/>
</dbReference>
<dbReference type="PANTHER" id="PTHR11742">
    <property type="entry name" value="MANNOSYL-OLIGOSACCHARIDE ALPHA-1,2-MANNOSIDASE-RELATED"/>
    <property type="match status" value="1"/>
</dbReference>
<feature type="disulfide bond" evidence="11">
    <location>
        <begin position="389"/>
        <end position="428"/>
    </location>
</feature>
<dbReference type="HOGENOM" id="CLU_416276_0_0_1"/>
<evidence type="ECO:0000256" key="2">
    <source>
        <dbReference type="ARBA" id="ARBA00004922"/>
    </source>
</evidence>
<dbReference type="SUPFAM" id="SSF74788">
    <property type="entry name" value="Cullin repeat-like"/>
    <property type="match status" value="1"/>
</dbReference>
<dbReference type="EC" id="3.2.1.-" evidence="12"/>